<dbReference type="RefSeq" id="WP_180814722.1">
    <property type="nucleotide sequence ID" value="NZ_JARVWU010000005.1"/>
</dbReference>
<feature type="transmembrane region" description="Helical" evidence="1">
    <location>
        <begin position="15"/>
        <end position="35"/>
    </location>
</feature>
<dbReference type="Proteomes" id="UP000234632">
    <property type="component" value="Unassembled WGS sequence"/>
</dbReference>
<keyword evidence="1" id="KW-1133">Transmembrane helix</keyword>
<reference evidence="2 3" key="1">
    <citation type="submission" date="2015-12" db="EMBL/GenBank/DDBJ databases">
        <authorList>
            <person name="Shamseldin A."/>
            <person name="Moawad H."/>
            <person name="Abd El-Rahim W.M."/>
            <person name="Sadowsky M.J."/>
        </authorList>
    </citation>
    <scope>NUCLEOTIDE SEQUENCE [LARGE SCALE GENOMIC DNA]</scope>
    <source>
        <strain evidence="2 3">S43</strain>
    </source>
</reference>
<dbReference type="AlphaFoldDB" id="A0A2N4T4V1"/>
<evidence type="ECO:0000313" key="3">
    <source>
        <dbReference type="Proteomes" id="UP000234632"/>
    </source>
</evidence>
<proteinExistence type="predicted"/>
<name>A0A2N4T4V1_9MICC</name>
<comment type="caution">
    <text evidence="2">The sequence shown here is derived from an EMBL/GenBank/DDBJ whole genome shotgun (WGS) entry which is preliminary data.</text>
</comment>
<gene>
    <name evidence="2" type="ORF">AUQ48_14850</name>
</gene>
<evidence type="ECO:0000313" key="2">
    <source>
        <dbReference type="EMBL" id="PLC13259.1"/>
    </source>
</evidence>
<accession>A0A2N4T4V1</accession>
<dbReference type="EMBL" id="LOMZ01000001">
    <property type="protein sequence ID" value="PLC13259.1"/>
    <property type="molecule type" value="Genomic_DNA"/>
</dbReference>
<sequence>MRAQFVDESGQPVDVSLAVDGLVLGALVGLVSWLVGHFTAPVLMLLVTPALGALAVWRMYSTVVAQEDAQEREDGAQEGSAEH</sequence>
<feature type="transmembrane region" description="Helical" evidence="1">
    <location>
        <begin position="42"/>
        <end position="60"/>
    </location>
</feature>
<keyword evidence="1" id="KW-0812">Transmembrane</keyword>
<keyword evidence="1" id="KW-0472">Membrane</keyword>
<organism evidence="2 3">
    <name type="scientific">Kocuria flava</name>
    <dbReference type="NCBI Taxonomy" id="446860"/>
    <lineage>
        <taxon>Bacteria</taxon>
        <taxon>Bacillati</taxon>
        <taxon>Actinomycetota</taxon>
        <taxon>Actinomycetes</taxon>
        <taxon>Micrococcales</taxon>
        <taxon>Micrococcaceae</taxon>
        <taxon>Kocuria</taxon>
    </lineage>
</organism>
<evidence type="ECO:0000256" key="1">
    <source>
        <dbReference type="SAM" id="Phobius"/>
    </source>
</evidence>
<protein>
    <submittedName>
        <fullName evidence="2">Uncharacterized protein</fullName>
    </submittedName>
</protein>